<feature type="transmembrane region" description="Helical" evidence="1">
    <location>
        <begin position="71"/>
        <end position="89"/>
    </location>
</feature>
<evidence type="ECO:0000313" key="2">
    <source>
        <dbReference type="EMBL" id="BBZ34618.1"/>
    </source>
</evidence>
<sequence length="161" mass="17659">MASQIRPLRRHNGVNPLLHRFCLTVLALTGVVVGVWAYFAPLHWYNTFPGFGLQWLPVLGPYNEHFAKDVGAMYLGTAALAAMAFAYLGNRALMRATALMLSIFNLLHLVYHVPMLHMYGPLDATLNVISLTAILACSLATALPVKTHTSRERSTAPARTG</sequence>
<feature type="transmembrane region" description="Helical" evidence="1">
    <location>
        <begin position="126"/>
        <end position="145"/>
    </location>
</feature>
<dbReference type="AlphaFoldDB" id="A0A7I7XZ43"/>
<reference evidence="2" key="1">
    <citation type="journal article" date="2019" name="Emerg. Microbes Infect.">
        <title>Comprehensive subspecies identification of 175 nontuberculous mycobacteria species based on 7547 genomic profiles.</title>
        <authorList>
            <person name="Matsumoto Y."/>
            <person name="Kinjo T."/>
            <person name="Motooka D."/>
            <person name="Nabeya D."/>
            <person name="Jung N."/>
            <person name="Uechi K."/>
            <person name="Horii T."/>
            <person name="Iida T."/>
            <person name="Fujita J."/>
            <person name="Nakamura S."/>
        </authorList>
    </citation>
    <scope>NUCLEOTIDE SEQUENCE [LARGE SCALE GENOMIC DNA]</scope>
    <source>
        <strain evidence="2">JCM 13671</strain>
    </source>
</reference>
<name>A0A7I7XZ43_9MYCO</name>
<accession>A0A7I7XZ43</accession>
<keyword evidence="1" id="KW-0812">Transmembrane</keyword>
<keyword evidence="3" id="KW-1185">Reference proteome</keyword>
<reference evidence="2" key="2">
    <citation type="submission" date="2020-02" db="EMBL/GenBank/DDBJ databases">
        <authorList>
            <person name="Matsumoto Y."/>
            <person name="Motooka D."/>
            <person name="Nakamura S."/>
        </authorList>
    </citation>
    <scope>NUCLEOTIDE SEQUENCE</scope>
    <source>
        <strain evidence="2">JCM 13671</strain>
    </source>
</reference>
<dbReference type="EMBL" id="AP022612">
    <property type="protein sequence ID" value="BBZ34618.1"/>
    <property type="molecule type" value="Genomic_DNA"/>
</dbReference>
<gene>
    <name evidence="2" type="ORF">MCNF_32230</name>
</gene>
<evidence type="ECO:0000256" key="1">
    <source>
        <dbReference type="SAM" id="Phobius"/>
    </source>
</evidence>
<keyword evidence="1" id="KW-1133">Transmembrane helix</keyword>
<feature type="transmembrane region" description="Helical" evidence="1">
    <location>
        <begin position="21"/>
        <end position="39"/>
    </location>
</feature>
<evidence type="ECO:0008006" key="4">
    <source>
        <dbReference type="Google" id="ProtNLM"/>
    </source>
</evidence>
<proteinExistence type="predicted"/>
<feature type="transmembrane region" description="Helical" evidence="1">
    <location>
        <begin position="96"/>
        <end position="114"/>
    </location>
</feature>
<organism evidence="2 3">
    <name type="scientific">Mycolicibacterium confluentis</name>
    <dbReference type="NCBI Taxonomy" id="28047"/>
    <lineage>
        <taxon>Bacteria</taxon>
        <taxon>Bacillati</taxon>
        <taxon>Actinomycetota</taxon>
        <taxon>Actinomycetes</taxon>
        <taxon>Mycobacteriales</taxon>
        <taxon>Mycobacteriaceae</taxon>
        <taxon>Mycolicibacterium</taxon>
    </lineage>
</organism>
<protein>
    <recommendedName>
        <fullName evidence="4">DUF4383 domain-containing protein</fullName>
    </recommendedName>
</protein>
<keyword evidence="1" id="KW-0472">Membrane</keyword>
<dbReference type="Proteomes" id="UP000466931">
    <property type="component" value="Chromosome"/>
</dbReference>
<evidence type="ECO:0000313" key="3">
    <source>
        <dbReference type="Proteomes" id="UP000466931"/>
    </source>
</evidence>